<evidence type="ECO:0000256" key="3">
    <source>
        <dbReference type="PROSITE-ProRule" id="PRU00023"/>
    </source>
</evidence>
<keyword evidence="2 3" id="KW-0040">ANK repeat</keyword>
<dbReference type="Gene3D" id="1.25.40.20">
    <property type="entry name" value="Ankyrin repeat-containing domain"/>
    <property type="match status" value="1"/>
</dbReference>
<dbReference type="EMBL" id="GL349434">
    <property type="protein sequence ID" value="KNC48748.1"/>
    <property type="molecule type" value="Genomic_DNA"/>
</dbReference>
<dbReference type="STRING" id="461836.A0A0L0DBR8"/>
<organism evidence="6 7">
    <name type="scientific">Thecamonas trahens ATCC 50062</name>
    <dbReference type="NCBI Taxonomy" id="461836"/>
    <lineage>
        <taxon>Eukaryota</taxon>
        <taxon>Apusozoa</taxon>
        <taxon>Apusomonadida</taxon>
        <taxon>Apusomonadidae</taxon>
        <taxon>Thecamonas</taxon>
    </lineage>
</organism>
<accession>A0A0L0DBR8</accession>
<feature type="transmembrane region" description="Helical" evidence="5">
    <location>
        <begin position="285"/>
        <end position="306"/>
    </location>
</feature>
<dbReference type="RefSeq" id="XP_013762799.1">
    <property type="nucleotide sequence ID" value="XM_013907345.1"/>
</dbReference>
<dbReference type="OrthoDB" id="548600at2759"/>
<reference evidence="6 7" key="1">
    <citation type="submission" date="2010-05" db="EMBL/GenBank/DDBJ databases">
        <title>The Genome Sequence of Thecamonas trahens ATCC 50062.</title>
        <authorList>
            <consortium name="The Broad Institute Genome Sequencing Platform"/>
            <person name="Russ C."/>
            <person name="Cuomo C."/>
            <person name="Shea T."/>
            <person name="Young S.K."/>
            <person name="Zeng Q."/>
            <person name="Koehrsen M."/>
            <person name="Haas B."/>
            <person name="Borodovsky M."/>
            <person name="Guigo R."/>
            <person name="Alvarado L."/>
            <person name="Berlin A."/>
            <person name="Bochicchio J."/>
            <person name="Borenstein D."/>
            <person name="Chapman S."/>
            <person name="Chen Z."/>
            <person name="Freedman E."/>
            <person name="Gellesch M."/>
            <person name="Goldberg J."/>
            <person name="Griggs A."/>
            <person name="Gujja S."/>
            <person name="Heilman E."/>
            <person name="Heiman D."/>
            <person name="Hepburn T."/>
            <person name="Howarth C."/>
            <person name="Jen D."/>
            <person name="Larson L."/>
            <person name="Mehta T."/>
            <person name="Park D."/>
            <person name="Pearson M."/>
            <person name="Roberts A."/>
            <person name="Saif S."/>
            <person name="Shenoy N."/>
            <person name="Sisk P."/>
            <person name="Stolte C."/>
            <person name="Sykes S."/>
            <person name="Thomson T."/>
            <person name="Walk T."/>
            <person name="White J."/>
            <person name="Yandava C."/>
            <person name="Burger G."/>
            <person name="Gray M.W."/>
            <person name="Holland P.W.H."/>
            <person name="King N."/>
            <person name="Lang F.B.F."/>
            <person name="Roger A.J."/>
            <person name="Ruiz-Trillo I."/>
            <person name="Lander E."/>
            <person name="Nusbaum C."/>
        </authorList>
    </citation>
    <scope>NUCLEOTIDE SEQUENCE [LARGE SCALE GENOMIC DNA]</scope>
    <source>
        <strain evidence="6 7">ATCC 50062</strain>
    </source>
</reference>
<dbReference type="PROSITE" id="PS50088">
    <property type="entry name" value="ANK_REPEAT"/>
    <property type="match status" value="2"/>
</dbReference>
<dbReference type="AlphaFoldDB" id="A0A0L0DBR8"/>
<dbReference type="PANTHER" id="PTHR24171">
    <property type="entry name" value="ANKYRIN REPEAT DOMAIN-CONTAINING PROTEIN 39-RELATED"/>
    <property type="match status" value="1"/>
</dbReference>
<gene>
    <name evidence="6" type="ORF">AMSG_00525</name>
</gene>
<protein>
    <submittedName>
        <fullName evidence="6">Uncharacterized protein</fullName>
    </submittedName>
</protein>
<dbReference type="SUPFAM" id="SSF48403">
    <property type="entry name" value="Ankyrin repeat"/>
    <property type="match status" value="1"/>
</dbReference>
<keyword evidence="1" id="KW-0677">Repeat</keyword>
<keyword evidence="7" id="KW-1185">Reference proteome</keyword>
<dbReference type="PROSITE" id="PS50297">
    <property type="entry name" value="ANK_REP_REGION"/>
    <property type="match status" value="2"/>
</dbReference>
<feature type="repeat" description="ANK" evidence="3">
    <location>
        <begin position="81"/>
        <end position="113"/>
    </location>
</feature>
<keyword evidence="5" id="KW-0812">Transmembrane</keyword>
<name>A0A0L0DBR8_THETB</name>
<dbReference type="SMART" id="SM00248">
    <property type="entry name" value="ANK"/>
    <property type="match status" value="4"/>
</dbReference>
<dbReference type="InterPro" id="IPR002110">
    <property type="entry name" value="Ankyrin_rpt"/>
</dbReference>
<dbReference type="Pfam" id="PF12796">
    <property type="entry name" value="Ank_2"/>
    <property type="match status" value="1"/>
</dbReference>
<dbReference type="Proteomes" id="UP000054408">
    <property type="component" value="Unassembled WGS sequence"/>
</dbReference>
<evidence type="ECO:0000256" key="2">
    <source>
        <dbReference type="ARBA" id="ARBA00023043"/>
    </source>
</evidence>
<evidence type="ECO:0000256" key="4">
    <source>
        <dbReference type="SAM" id="MobiDB-lite"/>
    </source>
</evidence>
<keyword evidence="5" id="KW-1133">Transmembrane helix</keyword>
<evidence type="ECO:0000313" key="6">
    <source>
        <dbReference type="EMBL" id="KNC48748.1"/>
    </source>
</evidence>
<sequence length="309" mass="33097">MASSRRRSSTSTGSPSALWDAVTEGDLNRVRTLAEAPGGRVDVVDAYGWTLVHAAAHGGHLRVVQALVEEYGLSGEASAKNGWTPLHWAAAAGHGQVVEYLIGIGCGVDVRNKFGCTPLHYAASRGHVRVVEALVVGHGANVEARSRDGKLPVDFAQNIHVKRLLQMHSKAMQELVVRILKLEDASRSVLYELLAELEAEEERRYWEAHPERIARTSPGEASERVLLFPPPAAHGNNSGSLSDESDDEGESRTSSWAAGADLAALPMQMMHGVGELVRHEAAPSLTVAGLAGAAAAALGFVVYRAVWRR</sequence>
<dbReference type="InterPro" id="IPR036770">
    <property type="entry name" value="Ankyrin_rpt-contain_sf"/>
</dbReference>
<dbReference type="PANTHER" id="PTHR24171:SF8">
    <property type="entry name" value="BRCA1-ASSOCIATED RING DOMAIN PROTEIN 1"/>
    <property type="match status" value="1"/>
</dbReference>
<dbReference type="PRINTS" id="PR01415">
    <property type="entry name" value="ANKYRIN"/>
</dbReference>
<proteinExistence type="predicted"/>
<feature type="region of interest" description="Disordered" evidence="4">
    <location>
        <begin position="228"/>
        <end position="255"/>
    </location>
</feature>
<dbReference type="GeneID" id="25560328"/>
<feature type="repeat" description="ANK" evidence="3">
    <location>
        <begin position="114"/>
        <end position="147"/>
    </location>
</feature>
<keyword evidence="5" id="KW-0472">Membrane</keyword>
<dbReference type="eggNOG" id="KOG4177">
    <property type="taxonomic scope" value="Eukaryota"/>
</dbReference>
<evidence type="ECO:0000256" key="1">
    <source>
        <dbReference type="ARBA" id="ARBA00022737"/>
    </source>
</evidence>
<evidence type="ECO:0000256" key="5">
    <source>
        <dbReference type="SAM" id="Phobius"/>
    </source>
</evidence>
<dbReference type="Pfam" id="PF00023">
    <property type="entry name" value="Ank"/>
    <property type="match status" value="1"/>
</dbReference>
<evidence type="ECO:0000313" key="7">
    <source>
        <dbReference type="Proteomes" id="UP000054408"/>
    </source>
</evidence>